<evidence type="ECO:0000259" key="4">
    <source>
        <dbReference type="Pfam" id="PF13439"/>
    </source>
</evidence>
<dbReference type="EMBL" id="SACN01000001">
    <property type="protein sequence ID" value="RVT94704.1"/>
    <property type="molecule type" value="Genomic_DNA"/>
</dbReference>
<dbReference type="SUPFAM" id="SSF53756">
    <property type="entry name" value="UDP-Glycosyltransferase/glycogen phosphorylase"/>
    <property type="match status" value="1"/>
</dbReference>
<reference evidence="5 6" key="1">
    <citation type="submission" date="2019-01" db="EMBL/GenBank/DDBJ databases">
        <authorList>
            <person name="Chen W.-M."/>
        </authorList>
    </citation>
    <scope>NUCLEOTIDE SEQUENCE [LARGE SCALE GENOMIC DNA]</scope>
    <source>
        <strain evidence="5 6">CCP-7</strain>
    </source>
</reference>
<dbReference type="GO" id="GO:0016757">
    <property type="term" value="F:glycosyltransferase activity"/>
    <property type="evidence" value="ECO:0007669"/>
    <property type="project" value="UniProtKB-KW"/>
</dbReference>
<dbReference type="Proteomes" id="UP000282971">
    <property type="component" value="Unassembled WGS sequence"/>
</dbReference>
<dbReference type="PANTHER" id="PTHR12526:SF510">
    <property type="entry name" value="D-INOSITOL 3-PHOSPHATE GLYCOSYLTRANSFERASE"/>
    <property type="match status" value="1"/>
</dbReference>
<dbReference type="Pfam" id="PF13439">
    <property type="entry name" value="Glyco_transf_4"/>
    <property type="match status" value="1"/>
</dbReference>
<dbReference type="CDD" id="cd03801">
    <property type="entry name" value="GT4_PimA-like"/>
    <property type="match status" value="1"/>
</dbReference>
<evidence type="ECO:0000313" key="5">
    <source>
        <dbReference type="EMBL" id="RVT94704.1"/>
    </source>
</evidence>
<keyword evidence="1" id="KW-0328">Glycosyltransferase</keyword>
<evidence type="ECO:0000256" key="1">
    <source>
        <dbReference type="ARBA" id="ARBA00022676"/>
    </source>
</evidence>
<gene>
    <name evidence="5" type="ORF">EOD43_12995</name>
</gene>
<evidence type="ECO:0000256" key="2">
    <source>
        <dbReference type="ARBA" id="ARBA00022679"/>
    </source>
</evidence>
<keyword evidence="2 5" id="KW-0808">Transferase</keyword>
<evidence type="ECO:0000313" key="6">
    <source>
        <dbReference type="Proteomes" id="UP000282971"/>
    </source>
</evidence>
<dbReference type="Gene3D" id="3.40.50.2000">
    <property type="entry name" value="Glycogen Phosphorylase B"/>
    <property type="match status" value="2"/>
</dbReference>
<dbReference type="AlphaFoldDB" id="A0A437MAN7"/>
<proteinExistence type="predicted"/>
<dbReference type="RefSeq" id="WP_127744279.1">
    <property type="nucleotide sequence ID" value="NZ_SACN01000001.1"/>
</dbReference>
<protein>
    <submittedName>
        <fullName evidence="5">Glycosyltransferase</fullName>
    </submittedName>
</protein>
<dbReference type="PANTHER" id="PTHR12526">
    <property type="entry name" value="GLYCOSYLTRANSFERASE"/>
    <property type="match status" value="1"/>
</dbReference>
<dbReference type="InterPro" id="IPR028098">
    <property type="entry name" value="Glyco_trans_4-like_N"/>
</dbReference>
<organism evidence="5 6">
    <name type="scientific">Sphingomonas crocodyli</name>
    <dbReference type="NCBI Taxonomy" id="1979270"/>
    <lineage>
        <taxon>Bacteria</taxon>
        <taxon>Pseudomonadati</taxon>
        <taxon>Pseudomonadota</taxon>
        <taxon>Alphaproteobacteria</taxon>
        <taxon>Sphingomonadales</taxon>
        <taxon>Sphingomonadaceae</taxon>
        <taxon>Sphingomonas</taxon>
    </lineage>
</organism>
<dbReference type="InterPro" id="IPR001296">
    <property type="entry name" value="Glyco_trans_1"/>
</dbReference>
<evidence type="ECO:0000259" key="3">
    <source>
        <dbReference type="Pfam" id="PF00534"/>
    </source>
</evidence>
<keyword evidence="6" id="KW-1185">Reference proteome</keyword>
<name>A0A437MAN7_9SPHN</name>
<comment type="caution">
    <text evidence="5">The sequence shown here is derived from an EMBL/GenBank/DDBJ whole genome shotgun (WGS) entry which is preliminary data.</text>
</comment>
<feature type="domain" description="Glycosyltransferase subfamily 4-like N-terminal" evidence="4">
    <location>
        <begin position="17"/>
        <end position="180"/>
    </location>
</feature>
<sequence length="378" mass="40797">MTRPARILHAHSTFALGGKEARAVHLMNAFGDAAEHVVLTAVPGALGARDAIDPGIKVDFPGDEGAPPLHGKPSPGRYLRLARYMAGFDLVLTYNWGAMDAVGARRMCAPFMRLPALIHAEDGFNQDEVVRQNPKRVAFRRLMLPTAAKLVVPSQRLEAIARDVWRQPARRVLRIPNGIRLPSEAEIAAPLPIPGLDRSRPGVVIGTIAGLRAVKNLPRLVRVFAAGAPADARLVILGEGPEREAIVAEAERLGVADRMILPGFVSDPVRYLGNFDIFALSSDSEQFPISLVEAMACGLPALCTDVGDIRAMASADNAPFLFGTNDEAGMAQGLARLCADSGLRCTIGAANRAVALHEFDENAMIESYRSLYWSFIRR</sequence>
<dbReference type="Pfam" id="PF00534">
    <property type="entry name" value="Glycos_transf_1"/>
    <property type="match status" value="1"/>
</dbReference>
<accession>A0A437MAN7</accession>
<feature type="domain" description="Glycosyl transferase family 1" evidence="3">
    <location>
        <begin position="204"/>
        <end position="351"/>
    </location>
</feature>
<dbReference type="OrthoDB" id="9790710at2"/>